<protein>
    <submittedName>
        <fullName evidence="1">Uncharacterized protein</fullName>
    </submittedName>
</protein>
<gene>
    <name evidence="1" type="ORF">PV10_04461</name>
</gene>
<dbReference type="AlphaFoldDB" id="A0A0D1XYB2"/>
<organism evidence="1 2">
    <name type="scientific">Exophiala mesophila</name>
    <name type="common">Black yeast-like fungus</name>
    <dbReference type="NCBI Taxonomy" id="212818"/>
    <lineage>
        <taxon>Eukaryota</taxon>
        <taxon>Fungi</taxon>
        <taxon>Dikarya</taxon>
        <taxon>Ascomycota</taxon>
        <taxon>Pezizomycotina</taxon>
        <taxon>Eurotiomycetes</taxon>
        <taxon>Chaetothyriomycetidae</taxon>
        <taxon>Chaetothyriales</taxon>
        <taxon>Herpotrichiellaceae</taxon>
        <taxon>Exophiala</taxon>
    </lineage>
</organism>
<dbReference type="GeneID" id="27322306"/>
<name>A0A0D1XYB2_EXOME</name>
<dbReference type="RefSeq" id="XP_016224805.1">
    <property type="nucleotide sequence ID" value="XM_016369017.1"/>
</dbReference>
<proteinExistence type="predicted"/>
<dbReference type="VEuPathDB" id="FungiDB:PV10_04461"/>
<keyword evidence="2" id="KW-1185">Reference proteome</keyword>
<dbReference type="EMBL" id="KN847522">
    <property type="protein sequence ID" value="KIV93231.1"/>
    <property type="molecule type" value="Genomic_DNA"/>
</dbReference>
<evidence type="ECO:0000313" key="1">
    <source>
        <dbReference type="EMBL" id="KIV93231.1"/>
    </source>
</evidence>
<dbReference type="Proteomes" id="UP000054302">
    <property type="component" value="Unassembled WGS sequence"/>
</dbReference>
<evidence type="ECO:0000313" key="2">
    <source>
        <dbReference type="Proteomes" id="UP000054302"/>
    </source>
</evidence>
<sequence>MADEKTHPNLLYLVHSRPLNASISLDSERAGFANLQSISQFQSLAATQHESEYPKYLTLYSLYNGEGKIDISDVPGGTESVEFRQYALVHSTSSTKRDGKATVPFLYAFAISPEEDEESEFVTWCKEDMKPALEGIPGHVETRTYKLLSHTHNRMNRLNEDERYWAGPPLYLNLHEFKDLTSVQMIPTKQWSQDINEGRRGCYAMSFKLLSSE</sequence>
<reference evidence="1 2" key="1">
    <citation type="submission" date="2015-01" db="EMBL/GenBank/DDBJ databases">
        <title>The Genome Sequence of Exophiala mesophila CBS40295.</title>
        <authorList>
            <consortium name="The Broad Institute Genomics Platform"/>
            <person name="Cuomo C."/>
            <person name="de Hoog S."/>
            <person name="Gorbushina A."/>
            <person name="Stielow B."/>
            <person name="Teixiera M."/>
            <person name="Abouelleil A."/>
            <person name="Chapman S.B."/>
            <person name="Priest M."/>
            <person name="Young S.K."/>
            <person name="Wortman J."/>
            <person name="Nusbaum C."/>
            <person name="Birren B."/>
        </authorList>
    </citation>
    <scope>NUCLEOTIDE SEQUENCE [LARGE SCALE GENOMIC DNA]</scope>
    <source>
        <strain evidence="1 2">CBS 40295</strain>
    </source>
</reference>
<dbReference type="HOGENOM" id="CLU_1294407_0_0_1"/>
<accession>A0A0D1XYB2</accession>